<dbReference type="Proteomes" id="UP001460888">
    <property type="component" value="Unassembled WGS sequence"/>
</dbReference>
<reference evidence="11 12" key="1">
    <citation type="submission" date="2013-03" db="EMBL/GenBank/DDBJ databases">
        <title>Salinisphaera dokdonensis CL-ES53 Genome Sequencing.</title>
        <authorList>
            <person name="Li C."/>
            <person name="Lai Q."/>
            <person name="Shao Z."/>
        </authorList>
    </citation>
    <scope>NUCLEOTIDE SEQUENCE [LARGE SCALE GENOMIC DNA]</scope>
    <source>
        <strain evidence="11 12">CL-ES53</strain>
    </source>
</reference>
<feature type="non-terminal residue" evidence="11">
    <location>
        <position position="98"/>
    </location>
</feature>
<comment type="cofactor">
    <cofactor evidence="1">
        <name>FAD</name>
        <dbReference type="ChEBI" id="CHEBI:57692"/>
    </cofactor>
</comment>
<keyword evidence="12" id="KW-1185">Reference proteome</keyword>
<evidence type="ECO:0000313" key="12">
    <source>
        <dbReference type="Proteomes" id="UP001460888"/>
    </source>
</evidence>
<evidence type="ECO:0000256" key="9">
    <source>
        <dbReference type="SAM" id="MobiDB-lite"/>
    </source>
</evidence>
<name>A0ABV2B524_9GAMM</name>
<dbReference type="PANTHER" id="PTHR43014:SF2">
    <property type="entry name" value="MERCURIC REDUCTASE"/>
    <property type="match status" value="1"/>
</dbReference>
<dbReference type="InterPro" id="IPR012999">
    <property type="entry name" value="Pyr_OxRdtase_I_AS"/>
</dbReference>
<dbReference type="SUPFAM" id="SSF51905">
    <property type="entry name" value="FAD/NAD(P)-binding domain"/>
    <property type="match status" value="1"/>
</dbReference>
<dbReference type="PRINTS" id="PR00411">
    <property type="entry name" value="PNDRDTASEI"/>
</dbReference>
<sequence>QSSRVAGEDENRHIAIIGSGSGAFAAAIRAVEAGARVSMIESGDIIGGTCVNVGCVPSKIQIRAAELAQHQRHNPFDGLADCKPTINRPRLQRQQQSR</sequence>
<keyword evidence="6" id="KW-0560">Oxidoreductase</keyword>
<organism evidence="11 12">
    <name type="scientific">Salinisphaera dokdonensis CL-ES53</name>
    <dbReference type="NCBI Taxonomy" id="1304272"/>
    <lineage>
        <taxon>Bacteria</taxon>
        <taxon>Pseudomonadati</taxon>
        <taxon>Pseudomonadota</taxon>
        <taxon>Gammaproteobacteria</taxon>
        <taxon>Salinisphaerales</taxon>
        <taxon>Salinisphaeraceae</taxon>
        <taxon>Salinisphaera</taxon>
    </lineage>
</organism>
<evidence type="ECO:0000256" key="7">
    <source>
        <dbReference type="ARBA" id="ARBA00023157"/>
    </source>
</evidence>
<evidence type="ECO:0000256" key="3">
    <source>
        <dbReference type="ARBA" id="ARBA00022630"/>
    </source>
</evidence>
<comment type="similarity">
    <text evidence="2">Belongs to the class-I pyridine nucleotide-disulfide oxidoreductase family.</text>
</comment>
<keyword evidence="8" id="KW-0676">Redox-active center</keyword>
<evidence type="ECO:0000259" key="10">
    <source>
        <dbReference type="Pfam" id="PF07992"/>
    </source>
</evidence>
<dbReference type="PANTHER" id="PTHR43014">
    <property type="entry name" value="MERCURIC REDUCTASE"/>
    <property type="match status" value="1"/>
</dbReference>
<evidence type="ECO:0000256" key="1">
    <source>
        <dbReference type="ARBA" id="ARBA00001974"/>
    </source>
</evidence>
<evidence type="ECO:0000313" key="11">
    <source>
        <dbReference type="EMBL" id="MES1930956.1"/>
    </source>
</evidence>
<dbReference type="InterPro" id="IPR036188">
    <property type="entry name" value="FAD/NAD-bd_sf"/>
</dbReference>
<proteinExistence type="inferred from homology"/>
<keyword evidence="4" id="KW-0274">FAD</keyword>
<evidence type="ECO:0000256" key="6">
    <source>
        <dbReference type="ARBA" id="ARBA00023002"/>
    </source>
</evidence>
<feature type="domain" description="FAD/NAD(P)-binding" evidence="10">
    <location>
        <begin position="13"/>
        <end position="68"/>
    </location>
</feature>
<evidence type="ECO:0000256" key="5">
    <source>
        <dbReference type="ARBA" id="ARBA00022857"/>
    </source>
</evidence>
<dbReference type="EMBL" id="APND01000017">
    <property type="protein sequence ID" value="MES1930956.1"/>
    <property type="molecule type" value="Genomic_DNA"/>
</dbReference>
<feature type="non-terminal residue" evidence="11">
    <location>
        <position position="1"/>
    </location>
</feature>
<evidence type="ECO:0000256" key="8">
    <source>
        <dbReference type="ARBA" id="ARBA00023284"/>
    </source>
</evidence>
<dbReference type="InterPro" id="IPR023753">
    <property type="entry name" value="FAD/NAD-binding_dom"/>
</dbReference>
<keyword evidence="7" id="KW-1015">Disulfide bond</keyword>
<dbReference type="Pfam" id="PF07992">
    <property type="entry name" value="Pyr_redox_2"/>
    <property type="match status" value="1"/>
</dbReference>
<protein>
    <submittedName>
        <fullName evidence="11">Mercuric reductase</fullName>
    </submittedName>
</protein>
<keyword evidence="3" id="KW-0285">Flavoprotein</keyword>
<dbReference type="Gene3D" id="3.50.50.60">
    <property type="entry name" value="FAD/NAD(P)-binding domain"/>
    <property type="match status" value="1"/>
</dbReference>
<evidence type="ECO:0000256" key="4">
    <source>
        <dbReference type="ARBA" id="ARBA00022827"/>
    </source>
</evidence>
<dbReference type="PROSITE" id="PS00076">
    <property type="entry name" value="PYRIDINE_REDOX_1"/>
    <property type="match status" value="1"/>
</dbReference>
<gene>
    <name evidence="11" type="ORF">SADO_16983</name>
</gene>
<comment type="caution">
    <text evidence="11">The sequence shown here is derived from an EMBL/GenBank/DDBJ whole genome shotgun (WGS) entry which is preliminary data.</text>
</comment>
<keyword evidence="5" id="KW-0521">NADP</keyword>
<accession>A0ABV2B524</accession>
<evidence type="ECO:0000256" key="2">
    <source>
        <dbReference type="ARBA" id="ARBA00007532"/>
    </source>
</evidence>
<feature type="region of interest" description="Disordered" evidence="9">
    <location>
        <begin position="73"/>
        <end position="98"/>
    </location>
</feature>